<dbReference type="PANTHER" id="PTHR23017">
    <property type="entry name" value="SERPENTINE RECEPTOR, CLASS X"/>
    <property type="match status" value="1"/>
</dbReference>
<dbReference type="InterPro" id="IPR017452">
    <property type="entry name" value="GPCR_Rhodpsn_7TM"/>
</dbReference>
<dbReference type="Proteomes" id="UP001196413">
    <property type="component" value="Unassembled WGS sequence"/>
</dbReference>
<proteinExistence type="predicted"/>
<dbReference type="Pfam" id="PF00001">
    <property type="entry name" value="7tm_1"/>
    <property type="match status" value="1"/>
</dbReference>
<comment type="subcellular location">
    <subcellularLocation>
        <location evidence="1">Membrane</location>
    </subcellularLocation>
</comment>
<sequence>MLTSSKSNPGFWLQHREGSVRNDSTLPFLSNSGLSAELIGKMCGIVVVMFLYVSNFSHLAISVNRIIAITYPLQVSSLLTVRKTSFVILICWTLGFLIGTPHFQMTGERVRFRKRNIIE</sequence>
<evidence type="ECO:0000256" key="3">
    <source>
        <dbReference type="ARBA" id="ARBA00022989"/>
    </source>
</evidence>
<keyword evidence="2 5" id="KW-0812">Transmembrane</keyword>
<keyword evidence="4 5" id="KW-0472">Membrane</keyword>
<reference evidence="7" key="1">
    <citation type="submission" date="2021-06" db="EMBL/GenBank/DDBJ databases">
        <title>Parelaphostrongylus tenuis whole genome reference sequence.</title>
        <authorList>
            <person name="Garwood T.J."/>
            <person name="Larsen P.A."/>
            <person name="Fountain-Jones N.M."/>
            <person name="Garbe J.R."/>
            <person name="Macchietto M.G."/>
            <person name="Kania S.A."/>
            <person name="Gerhold R.W."/>
            <person name="Richards J.E."/>
            <person name="Wolf T.M."/>
        </authorList>
    </citation>
    <scope>NUCLEOTIDE SEQUENCE</scope>
    <source>
        <strain evidence="7">MNPRO001-30</strain>
        <tissue evidence="7">Meninges</tissue>
    </source>
</reference>
<evidence type="ECO:0000256" key="1">
    <source>
        <dbReference type="ARBA" id="ARBA00004370"/>
    </source>
</evidence>
<comment type="caution">
    <text evidence="7">The sequence shown here is derived from an EMBL/GenBank/DDBJ whole genome shotgun (WGS) entry which is preliminary data.</text>
</comment>
<feature type="transmembrane region" description="Helical" evidence="5">
    <location>
        <begin position="38"/>
        <end position="63"/>
    </location>
</feature>
<dbReference type="AlphaFoldDB" id="A0AAD5QKX9"/>
<gene>
    <name evidence="7" type="ORF">KIN20_011271</name>
</gene>
<dbReference type="GO" id="GO:0004930">
    <property type="term" value="F:G protein-coupled receptor activity"/>
    <property type="evidence" value="ECO:0007669"/>
    <property type="project" value="InterPro"/>
</dbReference>
<evidence type="ECO:0000313" key="7">
    <source>
        <dbReference type="EMBL" id="KAJ1354357.1"/>
    </source>
</evidence>
<dbReference type="PANTHER" id="PTHR23017:SF3">
    <property type="entry name" value="G-PROTEIN COUPLED RECEPTORS FAMILY 1 PROFILE DOMAIN-CONTAINING PROTEIN"/>
    <property type="match status" value="1"/>
</dbReference>
<dbReference type="PROSITE" id="PS50262">
    <property type="entry name" value="G_PROTEIN_RECEP_F1_2"/>
    <property type="match status" value="1"/>
</dbReference>
<accession>A0AAD5QKX9</accession>
<dbReference type="Gene3D" id="1.20.1070.10">
    <property type="entry name" value="Rhodopsin 7-helix transmembrane proteins"/>
    <property type="match status" value="1"/>
</dbReference>
<evidence type="ECO:0000256" key="4">
    <source>
        <dbReference type="ARBA" id="ARBA00023136"/>
    </source>
</evidence>
<dbReference type="CDD" id="cd00637">
    <property type="entry name" value="7tm_classA_rhodopsin-like"/>
    <property type="match status" value="1"/>
</dbReference>
<feature type="transmembrane region" description="Helical" evidence="5">
    <location>
        <begin position="84"/>
        <end position="103"/>
    </location>
</feature>
<evidence type="ECO:0000313" key="8">
    <source>
        <dbReference type="Proteomes" id="UP001196413"/>
    </source>
</evidence>
<feature type="domain" description="G-protein coupled receptors family 1 profile" evidence="6">
    <location>
        <begin position="46"/>
        <end position="119"/>
    </location>
</feature>
<name>A0AAD5QKX9_PARTN</name>
<protein>
    <recommendedName>
        <fullName evidence="6">G-protein coupled receptors family 1 profile domain-containing protein</fullName>
    </recommendedName>
</protein>
<keyword evidence="3 5" id="KW-1133">Transmembrane helix</keyword>
<dbReference type="GO" id="GO:0016020">
    <property type="term" value="C:membrane"/>
    <property type="evidence" value="ECO:0007669"/>
    <property type="project" value="UniProtKB-SubCell"/>
</dbReference>
<organism evidence="7 8">
    <name type="scientific">Parelaphostrongylus tenuis</name>
    <name type="common">Meningeal worm</name>
    <dbReference type="NCBI Taxonomy" id="148309"/>
    <lineage>
        <taxon>Eukaryota</taxon>
        <taxon>Metazoa</taxon>
        <taxon>Ecdysozoa</taxon>
        <taxon>Nematoda</taxon>
        <taxon>Chromadorea</taxon>
        <taxon>Rhabditida</taxon>
        <taxon>Rhabditina</taxon>
        <taxon>Rhabditomorpha</taxon>
        <taxon>Strongyloidea</taxon>
        <taxon>Metastrongylidae</taxon>
        <taxon>Parelaphostrongylus</taxon>
    </lineage>
</organism>
<dbReference type="SUPFAM" id="SSF81321">
    <property type="entry name" value="Family A G protein-coupled receptor-like"/>
    <property type="match status" value="1"/>
</dbReference>
<keyword evidence="8" id="KW-1185">Reference proteome</keyword>
<dbReference type="EMBL" id="JAHQIW010002032">
    <property type="protein sequence ID" value="KAJ1354357.1"/>
    <property type="molecule type" value="Genomic_DNA"/>
</dbReference>
<evidence type="ECO:0000256" key="2">
    <source>
        <dbReference type="ARBA" id="ARBA00022692"/>
    </source>
</evidence>
<dbReference type="InterPro" id="IPR000276">
    <property type="entry name" value="GPCR_Rhodpsn"/>
</dbReference>
<evidence type="ECO:0000259" key="6">
    <source>
        <dbReference type="PROSITE" id="PS50262"/>
    </source>
</evidence>
<evidence type="ECO:0000256" key="5">
    <source>
        <dbReference type="SAM" id="Phobius"/>
    </source>
</evidence>